<dbReference type="NCBIfam" id="TIGR01509">
    <property type="entry name" value="HAD-SF-IA-v3"/>
    <property type="match status" value="1"/>
</dbReference>
<keyword evidence="3" id="KW-0479">Metal-binding</keyword>
<evidence type="ECO:0000256" key="5">
    <source>
        <dbReference type="ARBA" id="ARBA00023277"/>
    </source>
</evidence>
<dbReference type="InterPro" id="IPR023214">
    <property type="entry name" value="HAD_sf"/>
</dbReference>
<evidence type="ECO:0000313" key="6">
    <source>
        <dbReference type="EMBL" id="CDK30365.1"/>
    </source>
</evidence>
<dbReference type="Proteomes" id="UP000018769">
    <property type="component" value="Chromosome I"/>
</dbReference>
<dbReference type="GO" id="GO:0003824">
    <property type="term" value="F:catalytic activity"/>
    <property type="evidence" value="ECO:0007669"/>
    <property type="project" value="UniProtKB-ARBA"/>
</dbReference>
<dbReference type="GO" id="GO:0046872">
    <property type="term" value="F:metal ion binding"/>
    <property type="evidence" value="ECO:0007669"/>
    <property type="project" value="UniProtKB-KW"/>
</dbReference>
<dbReference type="PANTHER" id="PTHR46193">
    <property type="entry name" value="6-PHOSPHOGLUCONATE PHOSPHATASE"/>
    <property type="match status" value="1"/>
</dbReference>
<comment type="similarity">
    <text evidence="2">Belongs to the HAD-like hydrolase superfamily. CbbY/CbbZ/Gph/YieH family.</text>
</comment>
<proteinExistence type="inferred from homology"/>
<dbReference type="SFLD" id="SFLDS00003">
    <property type="entry name" value="Haloacid_Dehalogenase"/>
    <property type="match status" value="1"/>
</dbReference>
<dbReference type="InterPro" id="IPR051600">
    <property type="entry name" value="Beta-PGM-like"/>
</dbReference>
<evidence type="ECO:0000256" key="4">
    <source>
        <dbReference type="ARBA" id="ARBA00022842"/>
    </source>
</evidence>
<dbReference type="CDD" id="cd07505">
    <property type="entry name" value="HAD_BPGM-like"/>
    <property type="match status" value="1"/>
</dbReference>
<dbReference type="RefSeq" id="WP_023791375.1">
    <property type="nucleotide sequence ID" value="NC_023003.1"/>
</dbReference>
<dbReference type="SFLD" id="SFLDG01129">
    <property type="entry name" value="C1.5:_HAD__Beta-PGM__Phosphata"/>
    <property type="match status" value="1"/>
</dbReference>
<dbReference type="PATRIC" id="fig|673862.3.peg.251"/>
<dbReference type="Gene3D" id="1.10.150.240">
    <property type="entry name" value="Putative phosphatase, domain 2"/>
    <property type="match status" value="1"/>
</dbReference>
<dbReference type="InterPro" id="IPR006439">
    <property type="entry name" value="HAD-SF_hydro_IA"/>
</dbReference>
<dbReference type="InterPro" id="IPR023198">
    <property type="entry name" value="PGP-like_dom2"/>
</dbReference>
<dbReference type="PRINTS" id="PR00413">
    <property type="entry name" value="HADHALOGNASE"/>
</dbReference>
<reference evidence="6 7" key="1">
    <citation type="journal article" date="2015" name="Biol. Direct">
        <title>Babela massiliensis, a representative of a widespread bacterial phylum with unusual adaptations to parasitism in amoebae.</title>
        <authorList>
            <person name="Pagnier I."/>
            <person name="Yutin N."/>
            <person name="Croce O."/>
            <person name="Makarova K.S."/>
            <person name="Wolf Y.I."/>
            <person name="Benamar S."/>
            <person name="Raoult D."/>
            <person name="Koonin E.V."/>
            <person name="La Scola B."/>
        </authorList>
    </citation>
    <scope>NUCLEOTIDE SEQUENCE [LARGE SCALE GENOMIC DNA]</scope>
    <source>
        <strain evidence="7">BABL1</strain>
    </source>
</reference>
<keyword evidence="5" id="KW-0119">Carbohydrate metabolism</keyword>
<keyword evidence="4" id="KW-0460">Magnesium</keyword>
<keyword evidence="7" id="KW-1185">Reference proteome</keyword>
<dbReference type="Pfam" id="PF13419">
    <property type="entry name" value="HAD_2"/>
    <property type="match status" value="1"/>
</dbReference>
<gene>
    <name evidence="6" type="ORF">BABL1_gene_629</name>
</gene>
<dbReference type="PANTHER" id="PTHR46193:SF18">
    <property type="entry name" value="HEXITOL PHOSPHATASE B"/>
    <property type="match status" value="1"/>
</dbReference>
<accession>V6DFL7</accession>
<sequence length="223" mass="25095">MKIKAIIFDMDGTIIDTTDIWSKATDELIRLQKPDITPELLQAISKDIHGLALKATCNLIKDCLNSTDSVEELVNKKINIVSQLYSKGINFIPGFQEFYNYLKVRKLDTAVATNADAYSLKLAKTMLKLDNFFGNHIYDISYVNNIHKPNPDVYLYALNKINRQSNQCIAIEDSANGIKAAKSAGIFCIGINTSGDLETLSEADYIVDKYQDIDLDEISFKYF</sequence>
<protein>
    <submittedName>
        <fullName evidence="6">Phosphatase/phosphohexomutase HAD superfamily</fullName>
    </submittedName>
</protein>
<evidence type="ECO:0000313" key="7">
    <source>
        <dbReference type="Proteomes" id="UP000018769"/>
    </source>
</evidence>
<dbReference type="InterPro" id="IPR036412">
    <property type="entry name" value="HAD-like_sf"/>
</dbReference>
<dbReference type="OrthoDB" id="5293434at2"/>
<name>V6DFL7_9BACT</name>
<dbReference type="HOGENOM" id="CLU_045011_13_2_7"/>
<dbReference type="Gene3D" id="3.40.50.1000">
    <property type="entry name" value="HAD superfamily/HAD-like"/>
    <property type="match status" value="1"/>
</dbReference>
<dbReference type="SUPFAM" id="SSF56784">
    <property type="entry name" value="HAD-like"/>
    <property type="match status" value="1"/>
</dbReference>
<comment type="cofactor">
    <cofactor evidence="1">
        <name>Mg(2+)</name>
        <dbReference type="ChEBI" id="CHEBI:18420"/>
    </cofactor>
</comment>
<dbReference type="STRING" id="673862.BABL1_gene_629"/>
<dbReference type="KEGG" id="dpb:BABL1_gene_629"/>
<dbReference type="AlphaFoldDB" id="V6DFL7"/>
<organism evidence="6 7">
    <name type="scientific">Candidatus Babela massiliensis</name>
    <dbReference type="NCBI Taxonomy" id="673862"/>
    <lineage>
        <taxon>Bacteria</taxon>
        <taxon>Candidatus Babelota</taxon>
        <taxon>Candidatus Babeliae</taxon>
        <taxon>Candidatus Babeliales</taxon>
        <taxon>Candidatus Babeliaceae</taxon>
        <taxon>Candidatus Babela</taxon>
    </lineage>
</organism>
<dbReference type="InterPro" id="IPR041492">
    <property type="entry name" value="HAD_2"/>
</dbReference>
<evidence type="ECO:0000256" key="2">
    <source>
        <dbReference type="ARBA" id="ARBA00006171"/>
    </source>
</evidence>
<dbReference type="eggNOG" id="COG0637">
    <property type="taxonomic scope" value="Bacteria"/>
</dbReference>
<evidence type="ECO:0000256" key="3">
    <source>
        <dbReference type="ARBA" id="ARBA00022723"/>
    </source>
</evidence>
<dbReference type="EMBL" id="HG793133">
    <property type="protein sequence ID" value="CDK30365.1"/>
    <property type="molecule type" value="Genomic_DNA"/>
</dbReference>
<evidence type="ECO:0000256" key="1">
    <source>
        <dbReference type="ARBA" id="ARBA00001946"/>
    </source>
</evidence>